<dbReference type="Proteomes" id="UP000005237">
    <property type="component" value="Unassembled WGS sequence"/>
</dbReference>
<evidence type="ECO:0000256" key="1">
    <source>
        <dbReference type="SAM" id="MobiDB-lite"/>
    </source>
</evidence>
<name>A0A8R1EC50_CAEJA</name>
<evidence type="ECO:0000313" key="3">
    <source>
        <dbReference type="Proteomes" id="UP000005237"/>
    </source>
</evidence>
<feature type="compositionally biased region" description="Polar residues" evidence="1">
    <location>
        <begin position="1"/>
        <end position="15"/>
    </location>
</feature>
<keyword evidence="3" id="KW-1185">Reference proteome</keyword>
<sequence length="125" mass="14192">MATSNQNGHHPTTVTDGPPQAGQTLKEGRHPWTTGRAESILAAITHTLYSLLLLAPPIYECECVCVIAHRCAAASRRSQGCFVWRELSKRERERERGREGRARYQPPRLTGYTPHTHTHRYTFAR</sequence>
<reference evidence="3" key="1">
    <citation type="submission" date="2010-08" db="EMBL/GenBank/DDBJ databases">
        <authorList>
            <consortium name="Caenorhabditis japonica Sequencing Consortium"/>
            <person name="Wilson R.K."/>
        </authorList>
    </citation>
    <scope>NUCLEOTIDE SEQUENCE [LARGE SCALE GENOMIC DNA]</scope>
    <source>
        <strain evidence="3">DF5081</strain>
    </source>
</reference>
<protein>
    <submittedName>
        <fullName evidence="2">Uncharacterized protein</fullName>
    </submittedName>
</protein>
<reference evidence="2" key="2">
    <citation type="submission" date="2022-06" db="UniProtKB">
        <authorList>
            <consortium name="EnsemblMetazoa"/>
        </authorList>
    </citation>
    <scope>IDENTIFICATION</scope>
    <source>
        <strain evidence="2">DF5081</strain>
    </source>
</reference>
<accession>A0A8R1EC50</accession>
<organism evidence="2 3">
    <name type="scientific">Caenorhabditis japonica</name>
    <dbReference type="NCBI Taxonomy" id="281687"/>
    <lineage>
        <taxon>Eukaryota</taxon>
        <taxon>Metazoa</taxon>
        <taxon>Ecdysozoa</taxon>
        <taxon>Nematoda</taxon>
        <taxon>Chromadorea</taxon>
        <taxon>Rhabditida</taxon>
        <taxon>Rhabditina</taxon>
        <taxon>Rhabditomorpha</taxon>
        <taxon>Rhabditoidea</taxon>
        <taxon>Rhabditidae</taxon>
        <taxon>Peloderinae</taxon>
        <taxon>Caenorhabditis</taxon>
    </lineage>
</organism>
<feature type="region of interest" description="Disordered" evidence="1">
    <location>
        <begin position="92"/>
        <end position="111"/>
    </location>
</feature>
<dbReference type="AlphaFoldDB" id="A0A8R1EC50"/>
<evidence type="ECO:0000313" key="2">
    <source>
        <dbReference type="EnsemblMetazoa" id="CJA33112.1"/>
    </source>
</evidence>
<feature type="compositionally biased region" description="Basic and acidic residues" evidence="1">
    <location>
        <begin position="92"/>
        <end position="102"/>
    </location>
</feature>
<proteinExistence type="predicted"/>
<dbReference type="EnsemblMetazoa" id="CJA33112.1">
    <property type="protein sequence ID" value="CJA33112.1"/>
    <property type="gene ID" value="WBGene00208959"/>
</dbReference>
<feature type="region of interest" description="Disordered" evidence="1">
    <location>
        <begin position="1"/>
        <end position="32"/>
    </location>
</feature>